<evidence type="ECO:0000313" key="3">
    <source>
        <dbReference type="EMBL" id="OES44235.1"/>
    </source>
</evidence>
<accession>A0A1E7DMK1</accession>
<evidence type="ECO:0000313" key="4">
    <source>
        <dbReference type="Proteomes" id="UP000095658"/>
    </source>
</evidence>
<proteinExistence type="predicted"/>
<reference evidence="3 4" key="1">
    <citation type="submission" date="2016-06" db="EMBL/GenBank/DDBJ databases">
        <title>Domibacillus iocasae genome sequencing.</title>
        <authorList>
            <person name="Verma A."/>
            <person name="Pal Y."/>
            <person name="Ojha A.K."/>
            <person name="Krishnamurthi S."/>
        </authorList>
    </citation>
    <scope>NUCLEOTIDE SEQUENCE [LARGE SCALE GENOMIC DNA]</scope>
    <source>
        <strain evidence="3 4">DSM 29979</strain>
    </source>
</reference>
<keyword evidence="4" id="KW-1185">Reference proteome</keyword>
<protein>
    <recommendedName>
        <fullName evidence="5">SPOR domain-containing protein</fullName>
    </recommendedName>
</protein>
<dbReference type="STRING" id="1714016.BA724_08060"/>
<evidence type="ECO:0008006" key="5">
    <source>
        <dbReference type="Google" id="ProtNLM"/>
    </source>
</evidence>
<keyword evidence="2" id="KW-1133">Transmembrane helix</keyword>
<keyword evidence="2" id="KW-0812">Transmembrane</keyword>
<gene>
    <name evidence="3" type="ORF">BA724_08060</name>
</gene>
<evidence type="ECO:0000256" key="2">
    <source>
        <dbReference type="SAM" id="Phobius"/>
    </source>
</evidence>
<dbReference type="EMBL" id="MAMP01000022">
    <property type="protein sequence ID" value="OES44235.1"/>
    <property type="molecule type" value="Genomic_DNA"/>
</dbReference>
<feature type="transmembrane region" description="Helical" evidence="2">
    <location>
        <begin position="37"/>
        <end position="59"/>
    </location>
</feature>
<name>A0A1E7DMK1_9BACI</name>
<dbReference type="OrthoDB" id="2966654at2"/>
<feature type="region of interest" description="Disordered" evidence="1">
    <location>
        <begin position="172"/>
        <end position="199"/>
    </location>
</feature>
<sequence>MDEPNWTRQNSDVLVWRMPGEETVIPDTPEKKPTLKAATGLLIIISALLTGSVFGLLMMSAVPEKTETKAAPAMNSSAEQQITPAMNSSTEQKTAPVEKTVPLFVIQGGLFSTEEAANKAASSSGAPAAVIPAQNQYSMIYGIFLTKEAADEAELSLESSGTAAYVKETKVNLSSEEEETMKKAADSQQLDEMASILLP</sequence>
<dbReference type="Proteomes" id="UP000095658">
    <property type="component" value="Unassembled WGS sequence"/>
</dbReference>
<comment type="caution">
    <text evidence="3">The sequence shown here is derived from an EMBL/GenBank/DDBJ whole genome shotgun (WGS) entry which is preliminary data.</text>
</comment>
<dbReference type="AlphaFoldDB" id="A0A1E7DMK1"/>
<dbReference type="RefSeq" id="WP_069938839.1">
    <property type="nucleotide sequence ID" value="NZ_MAMP01000022.1"/>
</dbReference>
<keyword evidence="2" id="KW-0472">Membrane</keyword>
<evidence type="ECO:0000256" key="1">
    <source>
        <dbReference type="SAM" id="MobiDB-lite"/>
    </source>
</evidence>
<organism evidence="3 4">
    <name type="scientific">Domibacillus iocasae</name>
    <dbReference type="NCBI Taxonomy" id="1714016"/>
    <lineage>
        <taxon>Bacteria</taxon>
        <taxon>Bacillati</taxon>
        <taxon>Bacillota</taxon>
        <taxon>Bacilli</taxon>
        <taxon>Bacillales</taxon>
        <taxon>Bacillaceae</taxon>
        <taxon>Domibacillus</taxon>
    </lineage>
</organism>